<organism evidence="1 2">
    <name type="scientific">Parasponia andersonii</name>
    <name type="common">Sponia andersonii</name>
    <dbReference type="NCBI Taxonomy" id="3476"/>
    <lineage>
        <taxon>Eukaryota</taxon>
        <taxon>Viridiplantae</taxon>
        <taxon>Streptophyta</taxon>
        <taxon>Embryophyta</taxon>
        <taxon>Tracheophyta</taxon>
        <taxon>Spermatophyta</taxon>
        <taxon>Magnoliopsida</taxon>
        <taxon>eudicotyledons</taxon>
        <taxon>Gunneridae</taxon>
        <taxon>Pentapetalae</taxon>
        <taxon>rosids</taxon>
        <taxon>fabids</taxon>
        <taxon>Rosales</taxon>
        <taxon>Cannabaceae</taxon>
        <taxon>Parasponia</taxon>
    </lineage>
</organism>
<dbReference type="Proteomes" id="UP000237105">
    <property type="component" value="Unassembled WGS sequence"/>
</dbReference>
<evidence type="ECO:0000313" key="2">
    <source>
        <dbReference type="Proteomes" id="UP000237105"/>
    </source>
</evidence>
<comment type="caution">
    <text evidence="1">The sequence shown here is derived from an EMBL/GenBank/DDBJ whole genome shotgun (WGS) entry which is preliminary data.</text>
</comment>
<evidence type="ECO:0000313" key="1">
    <source>
        <dbReference type="EMBL" id="PON42109.1"/>
    </source>
</evidence>
<reference evidence="2" key="1">
    <citation type="submission" date="2016-06" db="EMBL/GenBank/DDBJ databases">
        <title>Parallel loss of symbiosis genes in relatives of nitrogen-fixing non-legume Parasponia.</title>
        <authorList>
            <person name="Van Velzen R."/>
            <person name="Holmer R."/>
            <person name="Bu F."/>
            <person name="Rutten L."/>
            <person name="Van Zeijl A."/>
            <person name="Liu W."/>
            <person name="Santuari L."/>
            <person name="Cao Q."/>
            <person name="Sharma T."/>
            <person name="Shen D."/>
            <person name="Roswanjaya Y."/>
            <person name="Wardhani T."/>
            <person name="Kalhor M.S."/>
            <person name="Jansen J."/>
            <person name="Van den Hoogen J."/>
            <person name="Gungor B."/>
            <person name="Hartog M."/>
            <person name="Hontelez J."/>
            <person name="Verver J."/>
            <person name="Yang W.-C."/>
            <person name="Schijlen E."/>
            <person name="Repin R."/>
            <person name="Schilthuizen M."/>
            <person name="Schranz E."/>
            <person name="Heidstra R."/>
            <person name="Miyata K."/>
            <person name="Fedorova E."/>
            <person name="Kohlen W."/>
            <person name="Bisseling T."/>
            <person name="Smit S."/>
            <person name="Geurts R."/>
        </authorList>
    </citation>
    <scope>NUCLEOTIDE SEQUENCE [LARGE SCALE GENOMIC DNA]</scope>
    <source>
        <strain evidence="2">cv. WU1-14</strain>
    </source>
</reference>
<accession>A0A2P5AZY9</accession>
<name>A0A2P5AZY9_PARAD</name>
<dbReference type="AlphaFoldDB" id="A0A2P5AZY9"/>
<proteinExistence type="predicted"/>
<dbReference type="EMBL" id="JXTB01000399">
    <property type="protein sequence ID" value="PON42109.1"/>
    <property type="molecule type" value="Genomic_DNA"/>
</dbReference>
<gene>
    <name evidence="1" type="ORF">PanWU01x14_284160</name>
</gene>
<dbReference type="OrthoDB" id="8731593at2759"/>
<keyword evidence="2" id="KW-1185">Reference proteome</keyword>
<protein>
    <submittedName>
        <fullName evidence="1">Uncharacterized protein</fullName>
    </submittedName>
</protein>
<sequence>MGLGFVVGFWGLCGTLVFVKSWRYEYIKFLNSVGDRIYVTVALQKAKLSRMITFCTFRWPTSIPGKRSADYMDENSLKVPIESVSSQQMTSAPTIPISSSTVEILAILVVPT</sequence>